<protein>
    <submittedName>
        <fullName evidence="7">Stage V sporulation protein B</fullName>
    </submittedName>
</protein>
<evidence type="ECO:0000313" key="8">
    <source>
        <dbReference type="Proteomes" id="UP000243547"/>
    </source>
</evidence>
<keyword evidence="5 6" id="KW-0472">Membrane</keyword>
<evidence type="ECO:0000256" key="4">
    <source>
        <dbReference type="ARBA" id="ARBA00022989"/>
    </source>
</evidence>
<dbReference type="InterPro" id="IPR050833">
    <property type="entry name" value="Poly_Biosynth_Transport"/>
</dbReference>
<feature type="transmembrane region" description="Helical" evidence="6">
    <location>
        <begin position="326"/>
        <end position="345"/>
    </location>
</feature>
<evidence type="ECO:0000256" key="2">
    <source>
        <dbReference type="ARBA" id="ARBA00022475"/>
    </source>
</evidence>
<dbReference type="OrthoDB" id="9775950at2"/>
<feature type="transmembrane region" description="Helical" evidence="6">
    <location>
        <begin position="89"/>
        <end position="109"/>
    </location>
</feature>
<proteinExistence type="predicted"/>
<feature type="transmembrane region" description="Helical" evidence="6">
    <location>
        <begin position="236"/>
        <end position="256"/>
    </location>
</feature>
<dbReference type="PANTHER" id="PTHR30250">
    <property type="entry name" value="PST FAMILY PREDICTED COLANIC ACID TRANSPORTER"/>
    <property type="match status" value="1"/>
</dbReference>
<reference evidence="8" key="1">
    <citation type="submission" date="2016-11" db="EMBL/GenBank/DDBJ databases">
        <authorList>
            <person name="Varghese N."/>
            <person name="Submissions S."/>
        </authorList>
    </citation>
    <scope>NUCLEOTIDE SEQUENCE [LARGE SCALE GENOMIC DNA]</scope>
    <source>
        <strain evidence="8">DSM 14826</strain>
    </source>
</reference>
<dbReference type="InterPro" id="IPR002797">
    <property type="entry name" value="Polysacc_synth"/>
</dbReference>
<feature type="transmembrane region" description="Helical" evidence="6">
    <location>
        <begin position="490"/>
        <end position="513"/>
    </location>
</feature>
<dbReference type="AlphaFoldDB" id="A0A1M6PIB5"/>
<dbReference type="EMBL" id="FRAI01000015">
    <property type="protein sequence ID" value="SHK07695.1"/>
    <property type="molecule type" value="Genomic_DNA"/>
</dbReference>
<evidence type="ECO:0000256" key="5">
    <source>
        <dbReference type="ARBA" id="ARBA00023136"/>
    </source>
</evidence>
<keyword evidence="2" id="KW-1003">Cell membrane</keyword>
<dbReference type="CDD" id="cd13124">
    <property type="entry name" value="MATE_SpoVB_like"/>
    <property type="match status" value="1"/>
</dbReference>
<evidence type="ECO:0000256" key="6">
    <source>
        <dbReference type="SAM" id="Phobius"/>
    </source>
</evidence>
<evidence type="ECO:0000256" key="1">
    <source>
        <dbReference type="ARBA" id="ARBA00004651"/>
    </source>
</evidence>
<feature type="transmembrane region" description="Helical" evidence="6">
    <location>
        <begin position="129"/>
        <end position="148"/>
    </location>
</feature>
<name>A0A1M6PIB5_9FIRM</name>
<comment type="subcellular location">
    <subcellularLocation>
        <location evidence="1">Cell membrane</location>
        <topology evidence="1">Multi-pass membrane protein</topology>
    </subcellularLocation>
</comment>
<dbReference type="STRING" id="1120989.SAMN02745227_01449"/>
<keyword evidence="4 6" id="KW-1133">Transmembrane helix</keyword>
<dbReference type="PIRSF" id="PIRSF038958">
    <property type="entry name" value="PG_synth_SpoVB"/>
    <property type="match status" value="1"/>
</dbReference>
<feature type="transmembrane region" description="Helical" evidence="6">
    <location>
        <begin position="443"/>
        <end position="470"/>
    </location>
</feature>
<dbReference type="Pfam" id="PF01943">
    <property type="entry name" value="Polysacc_synt"/>
    <property type="match status" value="1"/>
</dbReference>
<dbReference type="InterPro" id="IPR024923">
    <property type="entry name" value="PG_synth_SpoVB"/>
</dbReference>
<keyword evidence="3 6" id="KW-0812">Transmembrane</keyword>
<feature type="transmembrane region" description="Helical" evidence="6">
    <location>
        <begin position="357"/>
        <end position="375"/>
    </location>
</feature>
<accession>A0A1M6PIB5</accession>
<evidence type="ECO:0000256" key="3">
    <source>
        <dbReference type="ARBA" id="ARBA00022692"/>
    </source>
</evidence>
<feature type="transmembrane region" description="Helical" evidence="6">
    <location>
        <begin position="49"/>
        <end position="68"/>
    </location>
</feature>
<dbReference type="GO" id="GO:0005886">
    <property type="term" value="C:plasma membrane"/>
    <property type="evidence" value="ECO:0007669"/>
    <property type="project" value="UniProtKB-SubCell"/>
</dbReference>
<feature type="transmembrane region" description="Helical" evidence="6">
    <location>
        <begin position="160"/>
        <end position="178"/>
    </location>
</feature>
<organism evidence="7 8">
    <name type="scientific">Anaerobranca californiensis DSM 14826</name>
    <dbReference type="NCBI Taxonomy" id="1120989"/>
    <lineage>
        <taxon>Bacteria</taxon>
        <taxon>Bacillati</taxon>
        <taxon>Bacillota</taxon>
        <taxon>Clostridia</taxon>
        <taxon>Eubacteriales</taxon>
        <taxon>Proteinivoracaceae</taxon>
        <taxon>Anaerobranca</taxon>
    </lineage>
</organism>
<evidence type="ECO:0000313" key="7">
    <source>
        <dbReference type="EMBL" id="SHK07695.1"/>
    </source>
</evidence>
<sequence length="543" mass="57994">MHKAEKSFVKGAVILASAGIITKILGAVYRIPLYNLIGDVGMGYFQMAYPIYAALLAISTAGLPVAISKMVAERMAVGNIKGAYQILKVALTLMLVTGLFFSLLLYFGAEYYADKILGTPLVVYSLKSIAPGIFLVVIMAAFRGFFQGNQTMIPTALSQVVEQIIRVITIFYLSWLLLPKGVEFAAAGATFGVVTGSLAGVAVLLIFFLFHRSKTKELAINKEILQISTGQTLKQMLFLALPITLGSLVLPLIQMADATILPRRLQAAGFTREEAAALIGHLTGAAMPLVNVPTLFTIAIAQSLVPSISEANALQNIKLIKSRATLAIKLTLLIGLPSAVGLFVLAKPISTMLYNDLAVAVPLSIACFAIIFLTLQQTTSALLQGLGKTVIPVVTLLIGVLLKVTLNYFLSAIPIINIKGAAIGTIVSYLVSSTLNLVIFTNTIGLTFSVIDFVIKPLITSGGMGLTVYLTYPLTFSLISRFNLVSSERLVVSGAVLVSVGLGVIVYGILLLLSGAITQKDLESIPKIGHKLTKILIKFKIFR</sequence>
<keyword evidence="8" id="KW-1185">Reference proteome</keyword>
<feature type="transmembrane region" description="Helical" evidence="6">
    <location>
        <begin position="12"/>
        <end position="29"/>
    </location>
</feature>
<feature type="transmembrane region" description="Helical" evidence="6">
    <location>
        <begin position="382"/>
        <end position="402"/>
    </location>
</feature>
<dbReference type="PANTHER" id="PTHR30250:SF21">
    <property type="entry name" value="LIPID II FLIPPASE MURJ"/>
    <property type="match status" value="1"/>
</dbReference>
<feature type="transmembrane region" description="Helical" evidence="6">
    <location>
        <begin position="184"/>
        <end position="210"/>
    </location>
</feature>
<dbReference type="RefSeq" id="WP_072907514.1">
    <property type="nucleotide sequence ID" value="NZ_FRAI01000015.1"/>
</dbReference>
<gene>
    <name evidence="7" type="ORF">SAMN02745227_01449</name>
</gene>
<dbReference type="Proteomes" id="UP000243547">
    <property type="component" value="Unassembled WGS sequence"/>
</dbReference>